<dbReference type="SMART" id="SM00448">
    <property type="entry name" value="REC"/>
    <property type="match status" value="1"/>
</dbReference>
<dbReference type="SMART" id="SM00388">
    <property type="entry name" value="HisKA"/>
    <property type="match status" value="1"/>
</dbReference>
<dbReference type="FunFam" id="1.10.287.130:FF:000023">
    <property type="entry name" value="Sensor histidine kinase/response regulator, putative"/>
    <property type="match status" value="1"/>
</dbReference>
<feature type="region of interest" description="Disordered" evidence="5">
    <location>
        <begin position="573"/>
        <end position="670"/>
    </location>
</feature>
<dbReference type="Pfam" id="PF00512">
    <property type="entry name" value="HisKA"/>
    <property type="match status" value="1"/>
</dbReference>
<feature type="compositionally biased region" description="Low complexity" evidence="5">
    <location>
        <begin position="345"/>
        <end position="361"/>
    </location>
</feature>
<reference evidence="8" key="1">
    <citation type="submission" date="2021-02" db="EMBL/GenBank/DDBJ databases">
        <title>Psilocybe cubensis genome.</title>
        <authorList>
            <person name="Mckernan K.J."/>
            <person name="Crawford S."/>
            <person name="Trippe A."/>
            <person name="Kane L.T."/>
            <person name="Mclaughlin S."/>
        </authorList>
    </citation>
    <scope>NUCLEOTIDE SEQUENCE [LARGE SCALE GENOMIC DNA]</scope>
    <source>
        <strain evidence="8">MGC-MH-2018</strain>
    </source>
</reference>
<dbReference type="Pfam" id="PF02518">
    <property type="entry name" value="HATPase_c"/>
    <property type="match status" value="1"/>
</dbReference>
<feature type="region of interest" description="Disordered" evidence="5">
    <location>
        <begin position="886"/>
        <end position="951"/>
    </location>
</feature>
<feature type="compositionally biased region" description="Polar residues" evidence="5">
    <location>
        <begin position="1760"/>
        <end position="1773"/>
    </location>
</feature>
<dbReference type="Pfam" id="PF00072">
    <property type="entry name" value="Response_reg"/>
    <property type="match status" value="1"/>
</dbReference>
<gene>
    <name evidence="8" type="ORF">JR316_004834</name>
</gene>
<dbReference type="PRINTS" id="PR00344">
    <property type="entry name" value="BCTRLSENSOR"/>
</dbReference>
<feature type="compositionally biased region" description="Low complexity" evidence="5">
    <location>
        <begin position="159"/>
        <end position="172"/>
    </location>
</feature>
<dbReference type="InterPro" id="IPR004358">
    <property type="entry name" value="Sig_transdc_His_kin-like_C"/>
</dbReference>
<dbReference type="SUPFAM" id="SSF52172">
    <property type="entry name" value="CheY-like"/>
    <property type="match status" value="1"/>
</dbReference>
<feature type="compositionally biased region" description="Low complexity" evidence="5">
    <location>
        <begin position="195"/>
        <end position="215"/>
    </location>
</feature>
<comment type="caution">
    <text evidence="8">The sequence shown here is derived from an EMBL/GenBank/DDBJ whole genome shotgun (WGS) entry which is preliminary data.</text>
</comment>
<feature type="compositionally biased region" description="Low complexity" evidence="5">
    <location>
        <begin position="509"/>
        <end position="519"/>
    </location>
</feature>
<dbReference type="InterPro" id="IPR005467">
    <property type="entry name" value="His_kinase_dom"/>
</dbReference>
<dbReference type="EMBL" id="JAFIQS010000004">
    <property type="protein sequence ID" value="KAG5170445.1"/>
    <property type="molecule type" value="Genomic_DNA"/>
</dbReference>
<feature type="region of interest" description="Disordered" evidence="5">
    <location>
        <begin position="480"/>
        <end position="526"/>
    </location>
</feature>
<sequence length="1991" mass="212770">MTRSDGSLRGFVGRREGERDGEGEGQPPPAAAAAGVSQLSEEYQPPPQHQHQHHQQLHQQQQQQRNLPRKPARPSTAPSAPRDVFSLLPSSAPLVQAQVHASGGLGSVGTSTDSTATDFTSTSSSSYPSSDSGADSSADAVDSVHSELPLQPVMEDDATSTSTGMSMTTSMGIDDHHHHLQQQERLISGMADATQHPQQQAPQHQHQQQQHQQQQNTLTVSECDWATFIAAYAAGRWDPHRTPNKPMPCHLLLADSMRFAGYDVSSSSAKMVRGGVNEGPVLGEGGQPPTQDGEGIPLIKFDDPSASSSSAATQPLSAVSEPGSSSKPHLTMPLRLPHRFRNSFSTSTSSSSSTTSTTSSSNAAAGAPPHPSAVSDVHAAVATMRWAAARVDISPLALPSPEHELTDPMRGVTAAIPGSHPVDGGYEYEGRVGVDCMVTPGGTRRSRLNGFWEGTTDVDGAGMGAGAGVDRLETILASPPEVDWTGVPGPDDDDAGGRQGQGRRRTSSDEANVNNSNSNGHQHGHARGVSLEVEGALHGDLESTSLYTSMSGLTVSGADLDLDLDLEGLVDDSVSTSSMSSSSLAGVGTPTPTTSAAAVPAAAASAPTTSATTSATSTSPLTSKTSKIHIGSSAPPPSSSSYPPHTHHPRIPPASAPAIENNNAPPSSWRTDYFGDVTGLTTGWGPITETKSLPAAPDSIGIGNATANTKILPSTSGLTLTPATLSSTSMLTTTSSAATNISNYANTNVSATAATNGNGSFTSASASTSTSTSTSTLNPSSSSSSNTTPSSSSNPDPHSHPNHDHSHNNPSQQPSQQHHHSHHHDSENTYNQPSTPTSVPALPRRLALTRQTSSPLPESVAGSGVGVGVGMGAIGGGFFVGGGGGGGAGGATAAAPGAPGAPRGAPPNTTTDNPTPEDPTSTPATATPTAQAPTATATPTPTTGPTHPKLKLKLKLGRAAKEERMFSELGYLAPPYPPDELERRRALYKFNIWNTGPDMNFDRIAHLAKLVFSTKGVLVSLIDGNEQGYENHQLCARAFVLWAYDFTADVTKHAIFEYFTFGICRGDEPMVILDTHKDWRFEKNPLTIGAPHIRFYAGAPLRTHDGFNIGTLAVIDDQPREEFSPRQRHTLKEFAAIATREMELWSDKIQLRIRDRIQNSMEQFSRECLEIDTETHASYEHPDLLVGSSMDKVYDRAAKLVKRTLDVEGVLVMDVAHTEVLETMSAAEGTVSVALHHGEVGREMSRRQLSHEEYRRLGEFFEKYPDGRVSEGIVPQSFKPFLPTHVQYALTVPIFNIDKRPFALLCAYNTHEHAKRFLEGHELSYLRAIGVIILSAVLKRRMLLADKAKGLFISNISHELRTPLHGILAAAELLSESNLNHSQQSFLQTVQACGTSLVETVNHVLDFTKLSGNSKAGGVENVIVPSTVDLMQLVEEAVDGCWIGHRARTASMEENGIGSVYSPPKEDRGSPVATRRKHVETIVDIGYRPEGWTLKCEKGGIRRILMNLFGNSLKFTSDGYVHVLLRQLPPAENDPPNKVRVELAVFDTGKGISQNFLKNQLFHPFSQENPLQTGTGLGLAIVSSIVTSENVSGKVDVWSEEGVGTEIKVTFPAEKVEGQPLHDAELFRSEEDGTLPTVSLVGFSTPHKGVQLLDETIRSYLTTWWGFEIVDEDGDIVIMNEDPSLVLDATRQRDTQHAYIILSSSRGSPGLMSIASDHERIGGFCRILYKPGGPSRLLGVLKVSIHALRIGNHQDRMSSPMGSINGDSTQERVSSSSKSPSGSGVRRNSEETGQRSYPYMRRPTTPRSHTAHPLPTKWGSTSTKAPEPVEVVEADTPVPTISLGTGGTLLKSSIGSLDAMLRFRVLVVEDNSILRNLLIKWLSNKGYEFAAAVNGREGVNVFREEGPFDVVLLDLSMPILDGVGATIEIRQIEADMVKVTPGMHPSRILALTGMSTLEDKRRAFDAGVDGYLVKPVAFKTLDDMFHKLGVS</sequence>
<feature type="compositionally biased region" description="Low complexity" evidence="5">
    <location>
        <begin position="1774"/>
        <end position="1784"/>
    </location>
</feature>
<dbReference type="PROSITE" id="PS50109">
    <property type="entry name" value="HIS_KIN"/>
    <property type="match status" value="1"/>
</dbReference>
<dbReference type="SMART" id="SM00387">
    <property type="entry name" value="HATPase_c"/>
    <property type="match status" value="1"/>
</dbReference>
<evidence type="ECO:0000313" key="8">
    <source>
        <dbReference type="EMBL" id="KAG5170445.1"/>
    </source>
</evidence>
<feature type="domain" description="Histidine kinase" evidence="6">
    <location>
        <begin position="1355"/>
        <end position="1615"/>
    </location>
</feature>
<dbReference type="InterPro" id="IPR011006">
    <property type="entry name" value="CheY-like_superfamily"/>
</dbReference>
<dbReference type="InterPro" id="IPR036890">
    <property type="entry name" value="HATPase_C_sf"/>
</dbReference>
<feature type="compositionally biased region" description="Polar residues" evidence="5">
    <location>
        <begin position="828"/>
        <end position="838"/>
    </location>
</feature>
<feature type="region of interest" description="Disordered" evidence="5">
    <location>
        <begin position="1"/>
        <end position="89"/>
    </location>
</feature>
<dbReference type="InterPro" id="IPR003018">
    <property type="entry name" value="GAF"/>
</dbReference>
<dbReference type="InterPro" id="IPR003594">
    <property type="entry name" value="HATPase_dom"/>
</dbReference>
<organism evidence="8">
    <name type="scientific">Psilocybe cubensis</name>
    <name type="common">Psychedelic mushroom</name>
    <name type="synonym">Stropharia cubensis</name>
    <dbReference type="NCBI Taxonomy" id="181762"/>
    <lineage>
        <taxon>Eukaryota</taxon>
        <taxon>Fungi</taxon>
        <taxon>Dikarya</taxon>
        <taxon>Basidiomycota</taxon>
        <taxon>Agaricomycotina</taxon>
        <taxon>Agaricomycetes</taxon>
        <taxon>Agaricomycetidae</taxon>
        <taxon>Agaricales</taxon>
        <taxon>Agaricineae</taxon>
        <taxon>Strophariaceae</taxon>
        <taxon>Psilocybe</taxon>
    </lineage>
</organism>
<dbReference type="PANTHER" id="PTHR43719">
    <property type="entry name" value="TWO-COMPONENT HISTIDINE KINASE"/>
    <property type="match status" value="1"/>
</dbReference>
<accession>A0A8H7Y3H3</accession>
<dbReference type="InterPro" id="IPR050956">
    <property type="entry name" value="2C_system_His_kinase"/>
</dbReference>
<feature type="modified residue" description="4-aspartylphosphate" evidence="4">
    <location>
        <position position="1914"/>
    </location>
</feature>
<dbReference type="PROSITE" id="PS50110">
    <property type="entry name" value="RESPONSE_REGULATORY"/>
    <property type="match status" value="1"/>
</dbReference>
<keyword evidence="1 4" id="KW-0597">Phosphoprotein</keyword>
<evidence type="ECO:0000259" key="6">
    <source>
        <dbReference type="PROSITE" id="PS50109"/>
    </source>
</evidence>
<proteinExistence type="predicted"/>
<evidence type="ECO:0008006" key="9">
    <source>
        <dbReference type="Google" id="ProtNLM"/>
    </source>
</evidence>
<keyword evidence="2" id="KW-0808">Transferase</keyword>
<dbReference type="InterPro" id="IPR001789">
    <property type="entry name" value="Sig_transdc_resp-reg_receiver"/>
</dbReference>
<feature type="compositionally biased region" description="Low complexity" evidence="5">
    <location>
        <begin position="761"/>
        <end position="796"/>
    </location>
</feature>
<feature type="compositionally biased region" description="Low complexity" evidence="5">
    <location>
        <begin position="573"/>
        <end position="625"/>
    </location>
</feature>
<evidence type="ECO:0000256" key="3">
    <source>
        <dbReference type="ARBA" id="ARBA00022777"/>
    </source>
</evidence>
<name>A0A8H7Y3H3_PSICU</name>
<dbReference type="Gene3D" id="3.30.450.40">
    <property type="match status" value="1"/>
</dbReference>
<feature type="compositionally biased region" description="Basic and acidic residues" evidence="5">
    <location>
        <begin position="13"/>
        <end position="22"/>
    </location>
</feature>
<dbReference type="PANTHER" id="PTHR43719:SF28">
    <property type="entry name" value="PEROXIDE STRESS-ACTIVATED HISTIDINE KINASE MAK1-RELATED"/>
    <property type="match status" value="1"/>
</dbReference>
<dbReference type="InterPro" id="IPR003661">
    <property type="entry name" value="HisK_dim/P_dom"/>
</dbReference>
<dbReference type="SUPFAM" id="SSF55874">
    <property type="entry name" value="ATPase domain of HSP90 chaperone/DNA topoisomerase II/histidine kinase"/>
    <property type="match status" value="1"/>
</dbReference>
<evidence type="ECO:0000256" key="1">
    <source>
        <dbReference type="ARBA" id="ARBA00022553"/>
    </source>
</evidence>
<feature type="region of interest" description="Disordered" evidence="5">
    <location>
        <begin position="1754"/>
        <end position="1824"/>
    </location>
</feature>
<dbReference type="Gene3D" id="3.40.50.2300">
    <property type="match status" value="1"/>
</dbReference>
<dbReference type="Gene3D" id="3.30.565.10">
    <property type="entry name" value="Histidine kinase-like ATPase, C-terminal domain"/>
    <property type="match status" value="1"/>
</dbReference>
<dbReference type="SUPFAM" id="SSF55781">
    <property type="entry name" value="GAF domain-like"/>
    <property type="match status" value="1"/>
</dbReference>
<feature type="region of interest" description="Disordered" evidence="5">
    <location>
        <begin position="193"/>
        <end position="216"/>
    </location>
</feature>
<dbReference type="SUPFAM" id="SSF47384">
    <property type="entry name" value="Homodimeric domain of signal transducing histidine kinase"/>
    <property type="match status" value="1"/>
</dbReference>
<evidence type="ECO:0000256" key="4">
    <source>
        <dbReference type="PROSITE-ProRule" id="PRU00169"/>
    </source>
</evidence>
<feature type="compositionally biased region" description="Polar residues" evidence="5">
    <location>
        <begin position="660"/>
        <end position="670"/>
    </location>
</feature>
<feature type="region of interest" description="Disordered" evidence="5">
    <location>
        <begin position="275"/>
        <end position="373"/>
    </location>
</feature>
<feature type="region of interest" description="Disordered" evidence="5">
    <location>
        <begin position="103"/>
        <end position="172"/>
    </location>
</feature>
<feature type="compositionally biased region" description="Low complexity" evidence="5">
    <location>
        <begin position="110"/>
        <end position="143"/>
    </location>
</feature>
<feature type="compositionally biased region" description="Low complexity" evidence="5">
    <location>
        <begin position="891"/>
        <end position="947"/>
    </location>
</feature>
<keyword evidence="3" id="KW-0418">Kinase</keyword>
<feature type="domain" description="Response regulatory" evidence="7">
    <location>
        <begin position="1864"/>
        <end position="1989"/>
    </location>
</feature>
<evidence type="ECO:0000259" key="7">
    <source>
        <dbReference type="PROSITE" id="PS50110"/>
    </source>
</evidence>
<dbReference type="CDD" id="cd17546">
    <property type="entry name" value="REC_hyHK_CKI1_RcsC-like"/>
    <property type="match status" value="1"/>
</dbReference>
<dbReference type="Pfam" id="PF01590">
    <property type="entry name" value="GAF"/>
    <property type="match status" value="1"/>
</dbReference>
<evidence type="ECO:0000256" key="2">
    <source>
        <dbReference type="ARBA" id="ARBA00022679"/>
    </source>
</evidence>
<feature type="compositionally biased region" description="Basic and acidic residues" evidence="5">
    <location>
        <begin position="797"/>
        <end position="807"/>
    </location>
</feature>
<dbReference type="InterPro" id="IPR029016">
    <property type="entry name" value="GAF-like_dom_sf"/>
</dbReference>
<feature type="compositionally biased region" description="Low complexity" evidence="5">
    <location>
        <begin position="73"/>
        <end position="82"/>
    </location>
</feature>
<dbReference type="InterPro" id="IPR036097">
    <property type="entry name" value="HisK_dim/P_sf"/>
</dbReference>
<protein>
    <recommendedName>
        <fullName evidence="9">Histidine kinase</fullName>
    </recommendedName>
</protein>
<feature type="region of interest" description="Disordered" evidence="5">
    <location>
        <begin position="761"/>
        <end position="840"/>
    </location>
</feature>
<dbReference type="CDD" id="cd00082">
    <property type="entry name" value="HisKA"/>
    <property type="match status" value="1"/>
</dbReference>
<dbReference type="GO" id="GO:0000155">
    <property type="term" value="F:phosphorelay sensor kinase activity"/>
    <property type="evidence" value="ECO:0007669"/>
    <property type="project" value="InterPro"/>
</dbReference>
<dbReference type="Gene3D" id="1.10.287.130">
    <property type="match status" value="1"/>
</dbReference>
<feature type="compositionally biased region" description="Polar residues" evidence="5">
    <location>
        <begin position="313"/>
        <end position="328"/>
    </location>
</feature>
<evidence type="ECO:0000256" key="5">
    <source>
        <dbReference type="SAM" id="MobiDB-lite"/>
    </source>
</evidence>